<evidence type="ECO:0000256" key="3">
    <source>
        <dbReference type="ARBA" id="ARBA00022989"/>
    </source>
</evidence>
<dbReference type="EMBL" id="JAZHXI010000007">
    <property type="protein sequence ID" value="KAL2069917.1"/>
    <property type="molecule type" value="Genomic_DNA"/>
</dbReference>
<feature type="transmembrane region" description="Helical" evidence="5">
    <location>
        <begin position="283"/>
        <end position="303"/>
    </location>
</feature>
<evidence type="ECO:0000256" key="5">
    <source>
        <dbReference type="SAM" id="Phobius"/>
    </source>
</evidence>
<comment type="caution">
    <text evidence="7">The sequence shown here is derived from an EMBL/GenBank/DDBJ whole genome shotgun (WGS) entry which is preliminary data.</text>
</comment>
<evidence type="ECO:0000313" key="7">
    <source>
        <dbReference type="EMBL" id="KAL2069917.1"/>
    </source>
</evidence>
<evidence type="ECO:0000256" key="1">
    <source>
        <dbReference type="ARBA" id="ARBA00004141"/>
    </source>
</evidence>
<proteinExistence type="predicted"/>
<dbReference type="Pfam" id="PF13813">
    <property type="entry name" value="MBOAT_2"/>
    <property type="match status" value="1"/>
</dbReference>
<sequence>MQDYLSPTQAGFFLVQWLDFYVFPPEKKPTRTKDKGRLPKTLWARIEWGLDLFINQRGTGWNWKVSGVPDGVPSRTPKWSFIHHELLKAFMWFVLADLTQYPLSSSGPEIQSNLWHETFCRRMIFVFFYPVNSYYLFNLQHSLVTAATVALGVYKPEDCSPIMGKLKNVLTIRDLWSKFWQQLWRRKIGLPFRVLTTYITIPRGTLFSKYLQLYFGFFTSAFLHLIGAWNLPPCTRHAIVDQQFFFFLQPIAITFEDFVIYIGKRAGIKKSWKTNLVGRLWTFSWFMFSLGYICAFMYNAGLFDSKPMPSMTTAAVKLLSGRVVGDGLKEL</sequence>
<evidence type="ECO:0000259" key="6">
    <source>
        <dbReference type="Pfam" id="PF13813"/>
    </source>
</evidence>
<keyword evidence="8" id="KW-1185">Reference proteome</keyword>
<organism evidence="7 8">
    <name type="scientific">Oculimacula yallundae</name>
    <dbReference type="NCBI Taxonomy" id="86028"/>
    <lineage>
        <taxon>Eukaryota</taxon>
        <taxon>Fungi</taxon>
        <taxon>Dikarya</taxon>
        <taxon>Ascomycota</taxon>
        <taxon>Pezizomycotina</taxon>
        <taxon>Leotiomycetes</taxon>
        <taxon>Helotiales</taxon>
        <taxon>Ploettnerulaceae</taxon>
        <taxon>Oculimacula</taxon>
    </lineage>
</organism>
<keyword evidence="3 5" id="KW-1133">Transmembrane helix</keyword>
<keyword evidence="4 5" id="KW-0472">Membrane</keyword>
<reference evidence="7 8" key="1">
    <citation type="journal article" date="2024" name="Commun. Biol.">
        <title>Comparative genomic analysis of thermophilic fungi reveals convergent evolutionary adaptations and gene losses.</title>
        <authorList>
            <person name="Steindorff A.S."/>
            <person name="Aguilar-Pontes M.V."/>
            <person name="Robinson A.J."/>
            <person name="Andreopoulos B."/>
            <person name="LaButti K."/>
            <person name="Kuo A."/>
            <person name="Mondo S."/>
            <person name="Riley R."/>
            <person name="Otillar R."/>
            <person name="Haridas S."/>
            <person name="Lipzen A."/>
            <person name="Grimwood J."/>
            <person name="Schmutz J."/>
            <person name="Clum A."/>
            <person name="Reid I.D."/>
            <person name="Moisan M.C."/>
            <person name="Butler G."/>
            <person name="Nguyen T.T.M."/>
            <person name="Dewar K."/>
            <person name="Conant G."/>
            <person name="Drula E."/>
            <person name="Henrissat B."/>
            <person name="Hansel C."/>
            <person name="Singer S."/>
            <person name="Hutchinson M.I."/>
            <person name="de Vries R.P."/>
            <person name="Natvig D.O."/>
            <person name="Powell A.J."/>
            <person name="Tsang A."/>
            <person name="Grigoriev I.V."/>
        </authorList>
    </citation>
    <scope>NUCLEOTIDE SEQUENCE [LARGE SCALE GENOMIC DNA]</scope>
    <source>
        <strain evidence="7 8">CBS 494.80</strain>
    </source>
</reference>
<comment type="subcellular location">
    <subcellularLocation>
        <location evidence="1">Membrane</location>
        <topology evidence="1">Multi-pass membrane protein</topology>
    </subcellularLocation>
</comment>
<evidence type="ECO:0000256" key="2">
    <source>
        <dbReference type="ARBA" id="ARBA00022692"/>
    </source>
</evidence>
<protein>
    <recommendedName>
        <fullName evidence="6">Wax synthase domain-containing protein</fullName>
    </recommendedName>
</protein>
<feature type="domain" description="Wax synthase" evidence="6">
    <location>
        <begin position="159"/>
        <end position="247"/>
    </location>
</feature>
<keyword evidence="2 5" id="KW-0812">Transmembrane</keyword>
<dbReference type="Proteomes" id="UP001595075">
    <property type="component" value="Unassembled WGS sequence"/>
</dbReference>
<gene>
    <name evidence="7" type="ORF">VTL71DRAFT_14596</name>
</gene>
<accession>A0ABR4CK91</accession>
<name>A0ABR4CK91_9HELO</name>
<feature type="transmembrane region" description="Helical" evidence="5">
    <location>
        <begin position="213"/>
        <end position="232"/>
    </location>
</feature>
<dbReference type="InterPro" id="IPR032805">
    <property type="entry name" value="Wax_synthase_dom"/>
</dbReference>
<evidence type="ECO:0000256" key="4">
    <source>
        <dbReference type="ARBA" id="ARBA00023136"/>
    </source>
</evidence>
<feature type="transmembrane region" description="Helical" evidence="5">
    <location>
        <begin position="244"/>
        <end position="262"/>
    </location>
</feature>
<evidence type="ECO:0000313" key="8">
    <source>
        <dbReference type="Proteomes" id="UP001595075"/>
    </source>
</evidence>